<comment type="caution">
    <text evidence="1">The sequence shown here is derived from an EMBL/GenBank/DDBJ whole genome shotgun (WGS) entry which is preliminary data.</text>
</comment>
<dbReference type="RefSeq" id="WP_106667092.1">
    <property type="nucleotide sequence ID" value="NZ_PGGM01000017.1"/>
</dbReference>
<dbReference type="Proteomes" id="UP000241764">
    <property type="component" value="Unassembled WGS sequence"/>
</dbReference>
<evidence type="ECO:0000313" key="2">
    <source>
        <dbReference type="Proteomes" id="UP000241764"/>
    </source>
</evidence>
<protein>
    <submittedName>
        <fullName evidence="1">Uncharacterized protein</fullName>
    </submittedName>
</protein>
<keyword evidence="2" id="KW-1185">Reference proteome</keyword>
<dbReference type="AlphaFoldDB" id="A0A2P7AXG0"/>
<accession>A0A2P7AXG0</accession>
<reference evidence="2" key="1">
    <citation type="submission" date="2017-11" db="EMBL/GenBank/DDBJ databases">
        <authorList>
            <person name="Kuznetsova I."/>
            <person name="Sazanova A."/>
            <person name="Chirak E."/>
            <person name="Safronova V."/>
            <person name="Willems A."/>
        </authorList>
    </citation>
    <scope>NUCLEOTIDE SEQUENCE [LARGE SCALE GENOMIC DNA]</scope>
    <source>
        <strain evidence="2">CCBAU 03422</strain>
    </source>
</reference>
<name>A0A2P7AXG0_9HYPH</name>
<gene>
    <name evidence="1" type="ORF">CU103_26860</name>
</gene>
<evidence type="ECO:0000313" key="1">
    <source>
        <dbReference type="EMBL" id="PSH58906.1"/>
    </source>
</evidence>
<proteinExistence type="predicted"/>
<sequence length="75" mass="7909">MSKARLPLPALKPIGGPVRGPNPYIEAWRRLAKAGFIALASFATPLRGAGPVLSLGVPVSLLDLCAVHALRDLIR</sequence>
<organism evidence="1 2">
    <name type="scientific">Phyllobacterium sophorae</name>
    <dbReference type="NCBI Taxonomy" id="1520277"/>
    <lineage>
        <taxon>Bacteria</taxon>
        <taxon>Pseudomonadati</taxon>
        <taxon>Pseudomonadota</taxon>
        <taxon>Alphaproteobacteria</taxon>
        <taxon>Hyphomicrobiales</taxon>
        <taxon>Phyllobacteriaceae</taxon>
        <taxon>Phyllobacterium</taxon>
    </lineage>
</organism>
<dbReference type="EMBL" id="PGGM01000017">
    <property type="protein sequence ID" value="PSH58906.1"/>
    <property type="molecule type" value="Genomic_DNA"/>
</dbReference>